<gene>
    <name evidence="3" type="ORF">LBRM2904_27.1320</name>
</gene>
<dbReference type="AlphaFoldDB" id="A0A3P3ZAA5"/>
<sequence>MLSSPVMRLTTTTLPLEVDVAPELADIHEELAPLLRLSGICAVSSSSSSSSIAAGPNGTSSGVGVSNGGLSSSEEEELRGRRSPAASPVRAAENKLAELMAPVTVTLPPPMSDEDVAAIAHYVHCFHLQEAYECAYIALIFQEYKKRKAVEQKWAGDLEALWSELKRLRQEELSPEVRASMRVIVSNEAAGRTAVEEAYEKFLKWIEETTPQWIDAAQRQEQQRVENERAKAAAMEAAREALTQELAIGRHLGDVSGCTSPPSVGVVTGLNEDGMLSYEPAVPVDTQMQASHDTTEKLSPTELRRKAIRMLEAEEAEMRRRREEQLRLLRVQEEQMRAEMALKAQHKQAEAERREREAAQKQKDELAQRYDALLQEEFTLQSRIRERKEAEARQEAERRAKLTQVMTEEEQLRRRIQEAEDRRKASEEEAARVTREKKMREVREEEELLRQRIAERTAATEAERLQREAEARIHAEVEAVRAQQEEALRQARAQQEEREKKQQLAYLRDQEEAYKRRIREKELAEIEEKRRAAELQWQHTAAVTSAYAGHSVPSTSTTPLALPSAAVLSAPYVVPPQVSMSSYVPVMPSHAYQPMPAAPVPSAVAPAGCYLYTNPLTAGVPVVGVPPYLPTAQQYPQPYPTATGGYYPGVPHGGAPSGVMAMQASPHAPTAMHTL</sequence>
<feature type="compositionally biased region" description="Basic and acidic residues" evidence="2">
    <location>
        <begin position="410"/>
        <end position="432"/>
    </location>
</feature>
<dbReference type="EMBL" id="LS997626">
    <property type="protein sequence ID" value="SYZ67064.1"/>
    <property type="molecule type" value="Genomic_DNA"/>
</dbReference>
<dbReference type="VEuPathDB" id="TriTrypDB:LbrM.27.1500"/>
<dbReference type="KEGG" id="lbz:LBRM_27_1500"/>
<reference evidence="3 4" key="1">
    <citation type="submission" date="2018-09" db="EMBL/GenBank/DDBJ databases">
        <authorList>
            <person name="Peiro R."/>
            <person name="Begona"/>
            <person name="Cbmso G."/>
            <person name="Lopez M."/>
            <person name="Gonzalez S."/>
        </authorList>
    </citation>
    <scope>NUCLEOTIDE SEQUENCE [LARGE SCALE GENOMIC DNA]</scope>
</reference>
<proteinExistence type="predicted"/>
<name>A0A3P3ZAA5_LEIBR</name>
<evidence type="ECO:0000256" key="2">
    <source>
        <dbReference type="SAM" id="MobiDB-lite"/>
    </source>
</evidence>
<feature type="compositionally biased region" description="Low complexity" evidence="2">
    <location>
        <begin position="50"/>
        <end position="72"/>
    </location>
</feature>
<feature type="compositionally biased region" description="Basic and acidic residues" evidence="2">
    <location>
        <begin position="347"/>
        <end position="363"/>
    </location>
</feature>
<accession>A0A3P3ZAA5</accession>
<feature type="coiled-coil region" evidence="1">
    <location>
        <begin position="218"/>
        <end position="245"/>
    </location>
</feature>
<evidence type="ECO:0000313" key="3">
    <source>
        <dbReference type="EMBL" id="SYZ67064.1"/>
    </source>
</evidence>
<protein>
    <submittedName>
        <fullName evidence="3">Hypothetical_protein</fullName>
    </submittedName>
</protein>
<dbReference type="RefSeq" id="XP_001565907.1">
    <property type="nucleotide sequence ID" value="XM_001565857.1"/>
</dbReference>
<evidence type="ECO:0000313" key="4">
    <source>
        <dbReference type="Proteomes" id="UP000319462"/>
    </source>
</evidence>
<organism evidence="3 4">
    <name type="scientific">Leishmania braziliensis MHOM/BR/75/M2904</name>
    <dbReference type="NCBI Taxonomy" id="420245"/>
    <lineage>
        <taxon>Eukaryota</taxon>
        <taxon>Discoba</taxon>
        <taxon>Euglenozoa</taxon>
        <taxon>Kinetoplastea</taxon>
        <taxon>Metakinetoplastina</taxon>
        <taxon>Trypanosomatida</taxon>
        <taxon>Trypanosomatidae</taxon>
        <taxon>Leishmaniinae</taxon>
        <taxon>Leishmania</taxon>
        <taxon>Leishmania braziliensis species complex</taxon>
    </lineage>
</organism>
<dbReference type="Proteomes" id="UP000319462">
    <property type="component" value="Chromosome 27"/>
</dbReference>
<feature type="region of interest" description="Disordered" evidence="2">
    <location>
        <begin position="391"/>
        <end position="432"/>
    </location>
</feature>
<evidence type="ECO:0000256" key="1">
    <source>
        <dbReference type="SAM" id="Coils"/>
    </source>
</evidence>
<feature type="region of interest" description="Disordered" evidence="2">
    <location>
        <begin position="50"/>
        <end position="89"/>
    </location>
</feature>
<feature type="region of interest" description="Disordered" evidence="2">
    <location>
        <begin position="342"/>
        <end position="363"/>
    </location>
</feature>
<feature type="compositionally biased region" description="Basic and acidic residues" evidence="2">
    <location>
        <begin position="391"/>
        <end position="400"/>
    </location>
</feature>
<feature type="coiled-coil region" evidence="1">
    <location>
        <begin position="474"/>
        <end position="536"/>
    </location>
</feature>
<keyword evidence="1" id="KW-0175">Coiled coil</keyword>